<organism evidence="3 4">
    <name type="scientific">Chitinivorax tropicus</name>
    <dbReference type="NCBI Taxonomy" id="714531"/>
    <lineage>
        <taxon>Bacteria</taxon>
        <taxon>Pseudomonadati</taxon>
        <taxon>Pseudomonadota</taxon>
        <taxon>Betaproteobacteria</taxon>
        <taxon>Chitinivorax</taxon>
    </lineage>
</organism>
<comment type="function">
    <text evidence="2">An aminoacyl-tRNA editing enzyme that deacylates mischarged D-aminoacyl-tRNAs. Also deacylates mischarged glycyl-tRNA(Ala), protecting cells against glycine mischarging by AlaRS. Acts via tRNA-based rather than protein-based catalysis; rejects L-amino acids rather than detecting D-amino acids in the active site. By recycling D-aminoacyl-tRNA to D-amino acids and free tRNA molecules, this enzyme counteracts the toxicity associated with the formation of D-aminoacyl-tRNA entities in vivo and helps enforce protein L-homochirality.</text>
</comment>
<dbReference type="InterPro" id="IPR003732">
    <property type="entry name" value="Daa-tRNA_deacyls_DTD"/>
</dbReference>
<dbReference type="InterPro" id="IPR023509">
    <property type="entry name" value="DTD-like_sf"/>
</dbReference>
<comment type="subcellular location">
    <subcellularLocation>
        <location evidence="2">Cytoplasm</location>
    </subcellularLocation>
</comment>
<sequence>MRALLQRVSEAAVRVDGEVVGQIDAGLLVLVGIEEADTIEDIDWLARKLVNLRVFNDEQGVMNRSVLDVGGGVLAVSQFTLHASCRKGNRPSYSRAAKGAVSEPMYQQFCRTVGQLLDRPVAQGRFGADMKVSLVNDGPVTIWLDSKQPE</sequence>
<dbReference type="SUPFAM" id="SSF69500">
    <property type="entry name" value="DTD-like"/>
    <property type="match status" value="1"/>
</dbReference>
<dbReference type="GO" id="GO:0051500">
    <property type="term" value="F:D-tyrosyl-tRNA(Tyr) deacylase activity"/>
    <property type="evidence" value="ECO:0007669"/>
    <property type="project" value="TreeGrafter"/>
</dbReference>
<comment type="catalytic activity">
    <reaction evidence="2">
        <text>glycyl-tRNA(Ala) + H2O = tRNA(Ala) + glycine + H(+)</text>
        <dbReference type="Rhea" id="RHEA:53744"/>
        <dbReference type="Rhea" id="RHEA-COMP:9657"/>
        <dbReference type="Rhea" id="RHEA-COMP:13640"/>
        <dbReference type="ChEBI" id="CHEBI:15377"/>
        <dbReference type="ChEBI" id="CHEBI:15378"/>
        <dbReference type="ChEBI" id="CHEBI:57305"/>
        <dbReference type="ChEBI" id="CHEBI:78442"/>
        <dbReference type="ChEBI" id="CHEBI:78522"/>
    </reaction>
</comment>
<name>A0A840MNE7_9PROT</name>
<keyword evidence="2" id="KW-0820">tRNA-binding</keyword>
<dbReference type="Proteomes" id="UP000575898">
    <property type="component" value="Unassembled WGS sequence"/>
</dbReference>
<proteinExistence type="inferred from homology"/>
<dbReference type="PANTHER" id="PTHR10472">
    <property type="entry name" value="D-TYROSYL-TRNA TYR DEACYLASE"/>
    <property type="match status" value="1"/>
</dbReference>
<dbReference type="CDD" id="cd00563">
    <property type="entry name" value="Dtyr_deacylase"/>
    <property type="match status" value="1"/>
</dbReference>
<dbReference type="EC" id="3.1.1.-" evidence="2"/>
<evidence type="ECO:0000256" key="1">
    <source>
        <dbReference type="ARBA" id="ARBA00009673"/>
    </source>
</evidence>
<dbReference type="RefSeq" id="WP_184037309.1">
    <property type="nucleotide sequence ID" value="NZ_JACHHY010000008.1"/>
</dbReference>
<dbReference type="GO" id="GO:0019478">
    <property type="term" value="P:D-amino acid catabolic process"/>
    <property type="evidence" value="ECO:0007669"/>
    <property type="project" value="UniProtKB-UniRule"/>
</dbReference>
<dbReference type="PANTHER" id="PTHR10472:SF5">
    <property type="entry name" value="D-AMINOACYL-TRNA DEACYLASE 1"/>
    <property type="match status" value="1"/>
</dbReference>
<evidence type="ECO:0000313" key="4">
    <source>
        <dbReference type="Proteomes" id="UP000575898"/>
    </source>
</evidence>
<dbReference type="FunFam" id="3.50.80.10:FF:000001">
    <property type="entry name" value="D-aminoacyl-tRNA deacylase"/>
    <property type="match status" value="1"/>
</dbReference>
<dbReference type="EMBL" id="JACHHY010000008">
    <property type="protein sequence ID" value="MBB5018272.1"/>
    <property type="molecule type" value="Genomic_DNA"/>
</dbReference>
<evidence type="ECO:0000256" key="2">
    <source>
        <dbReference type="HAMAP-Rule" id="MF_00518"/>
    </source>
</evidence>
<dbReference type="GO" id="GO:0000049">
    <property type="term" value="F:tRNA binding"/>
    <property type="evidence" value="ECO:0007669"/>
    <property type="project" value="UniProtKB-UniRule"/>
</dbReference>
<comment type="subunit">
    <text evidence="2">Homodimer.</text>
</comment>
<comment type="caution">
    <text evidence="3">The sequence shown here is derived from an EMBL/GenBank/DDBJ whole genome shotgun (WGS) entry which is preliminary data.</text>
</comment>
<dbReference type="GO" id="GO:0106026">
    <property type="term" value="F:Gly-tRNA(Ala) deacylase activity"/>
    <property type="evidence" value="ECO:0007669"/>
    <property type="project" value="UniProtKB-UniRule"/>
</dbReference>
<feature type="short sequence motif" description="Gly-cisPro motif, important for rejection of L-amino acids" evidence="2">
    <location>
        <begin position="138"/>
        <end position="139"/>
    </location>
</feature>
<dbReference type="NCBIfam" id="TIGR00256">
    <property type="entry name" value="D-aminoacyl-tRNA deacylase"/>
    <property type="match status" value="1"/>
</dbReference>
<dbReference type="EC" id="3.1.1.96" evidence="2"/>
<comment type="catalytic activity">
    <reaction evidence="2">
        <text>a D-aminoacyl-tRNA + H2O = a tRNA + a D-alpha-amino acid + H(+)</text>
        <dbReference type="Rhea" id="RHEA:13953"/>
        <dbReference type="Rhea" id="RHEA-COMP:10123"/>
        <dbReference type="Rhea" id="RHEA-COMP:10124"/>
        <dbReference type="ChEBI" id="CHEBI:15377"/>
        <dbReference type="ChEBI" id="CHEBI:15378"/>
        <dbReference type="ChEBI" id="CHEBI:59871"/>
        <dbReference type="ChEBI" id="CHEBI:78442"/>
        <dbReference type="ChEBI" id="CHEBI:79333"/>
        <dbReference type="EC" id="3.1.1.96"/>
    </reaction>
</comment>
<accession>A0A840MNE7</accession>
<keyword evidence="2 3" id="KW-0378">Hydrolase</keyword>
<gene>
    <name evidence="2" type="primary">dtd</name>
    <name evidence="3" type="ORF">HNQ59_001560</name>
</gene>
<keyword evidence="2" id="KW-0963">Cytoplasm</keyword>
<comment type="domain">
    <text evidence="2">A Gly-cisPro motif from one monomer fits into the active site of the other monomer to allow specific chiral rejection of L-amino acids.</text>
</comment>
<dbReference type="AlphaFoldDB" id="A0A840MNE7"/>
<dbReference type="Pfam" id="PF02580">
    <property type="entry name" value="Tyr_Deacylase"/>
    <property type="match status" value="1"/>
</dbReference>
<protein>
    <recommendedName>
        <fullName evidence="2">D-aminoacyl-tRNA deacylase</fullName>
        <shortName evidence="2">DTD</shortName>
        <ecNumber evidence="2">3.1.1.96</ecNumber>
    </recommendedName>
    <alternativeName>
        <fullName evidence="2">Gly-tRNA(Ala) deacylase</fullName>
        <ecNumber evidence="2">3.1.1.-</ecNumber>
    </alternativeName>
</protein>
<dbReference type="GO" id="GO:0005737">
    <property type="term" value="C:cytoplasm"/>
    <property type="evidence" value="ECO:0007669"/>
    <property type="project" value="UniProtKB-SubCell"/>
</dbReference>
<dbReference type="GO" id="GO:0043908">
    <property type="term" value="F:Ser(Gly)-tRNA(Ala) hydrolase activity"/>
    <property type="evidence" value="ECO:0007669"/>
    <property type="project" value="UniProtKB-UniRule"/>
</dbReference>
<comment type="similarity">
    <text evidence="1 2">Belongs to the DTD family.</text>
</comment>
<dbReference type="HAMAP" id="MF_00518">
    <property type="entry name" value="Deacylase_Dtd"/>
    <property type="match status" value="1"/>
</dbReference>
<evidence type="ECO:0000313" key="3">
    <source>
        <dbReference type="EMBL" id="MBB5018272.1"/>
    </source>
</evidence>
<dbReference type="Gene3D" id="3.50.80.10">
    <property type="entry name" value="D-tyrosyl-tRNA(Tyr) deacylase"/>
    <property type="match status" value="1"/>
</dbReference>
<reference evidence="3 4" key="1">
    <citation type="submission" date="2020-08" db="EMBL/GenBank/DDBJ databases">
        <title>Genomic Encyclopedia of Type Strains, Phase IV (KMG-IV): sequencing the most valuable type-strain genomes for metagenomic binning, comparative biology and taxonomic classification.</title>
        <authorList>
            <person name="Goeker M."/>
        </authorList>
    </citation>
    <scope>NUCLEOTIDE SEQUENCE [LARGE SCALE GENOMIC DNA]</scope>
    <source>
        <strain evidence="3 4">DSM 27165</strain>
    </source>
</reference>
<keyword evidence="2" id="KW-0694">RNA-binding</keyword>
<keyword evidence="4" id="KW-1185">Reference proteome</keyword>